<dbReference type="NCBIfam" id="TIGR02823">
    <property type="entry name" value="oxido_YhdH"/>
    <property type="match status" value="1"/>
</dbReference>
<organism evidence="2 3">
    <name type="scientific">Lysinibacillus capsici</name>
    <dbReference type="NCBI Taxonomy" id="2115968"/>
    <lineage>
        <taxon>Bacteria</taxon>
        <taxon>Bacillati</taxon>
        <taxon>Bacillota</taxon>
        <taxon>Bacilli</taxon>
        <taxon>Bacillales</taxon>
        <taxon>Bacillaceae</taxon>
        <taxon>Lysinibacillus</taxon>
    </lineage>
</organism>
<dbReference type="SMART" id="SM00829">
    <property type="entry name" value="PKS_ER"/>
    <property type="match status" value="1"/>
</dbReference>
<dbReference type="Proteomes" id="UP000251431">
    <property type="component" value="Unassembled WGS sequence"/>
</dbReference>
<feature type="domain" description="Enoyl reductase (ER)" evidence="1">
    <location>
        <begin position="13"/>
        <end position="328"/>
    </location>
</feature>
<dbReference type="InterPro" id="IPR014188">
    <property type="entry name" value="Acrylyl-CoA_reductase_AcuI"/>
</dbReference>
<dbReference type="AlphaFoldDB" id="A0A2X0YCW6"/>
<dbReference type="InterPro" id="IPR020843">
    <property type="entry name" value="ER"/>
</dbReference>
<dbReference type="Pfam" id="PF00107">
    <property type="entry name" value="ADH_zinc_N"/>
    <property type="match status" value="1"/>
</dbReference>
<dbReference type="CDD" id="cd08289">
    <property type="entry name" value="MDR_yhfp_like"/>
    <property type="match status" value="1"/>
</dbReference>
<accession>A0A2X0YCW6</accession>
<name>A0A2X0YCW6_9BACI</name>
<dbReference type="GO" id="GO:0043957">
    <property type="term" value="F:acryloyl-CoA reductase (NADPH) activity"/>
    <property type="evidence" value="ECO:0007669"/>
    <property type="project" value="TreeGrafter"/>
</dbReference>
<gene>
    <name evidence="2" type="primary">yhfP</name>
    <name evidence="2" type="ORF">NCTC7582_03042</name>
</gene>
<evidence type="ECO:0000313" key="2">
    <source>
        <dbReference type="EMBL" id="SPU00160.1"/>
    </source>
</evidence>
<dbReference type="EC" id="1.6.5.-" evidence="2"/>
<reference evidence="2 3" key="1">
    <citation type="submission" date="2018-06" db="EMBL/GenBank/DDBJ databases">
        <authorList>
            <consortium name="Pathogen Informatics"/>
            <person name="Doyle S."/>
        </authorList>
    </citation>
    <scope>NUCLEOTIDE SEQUENCE [LARGE SCALE GENOMIC DNA]</scope>
    <source>
        <strain evidence="2 3">NCTC7582</strain>
    </source>
</reference>
<protein>
    <submittedName>
        <fullName evidence="2">Putative oxidoreductase</fullName>
        <ecNumber evidence="2">1.6.5.-</ecNumber>
    </submittedName>
</protein>
<evidence type="ECO:0000259" key="1">
    <source>
        <dbReference type="SMART" id="SM00829"/>
    </source>
</evidence>
<dbReference type="InterPro" id="IPR036291">
    <property type="entry name" value="NAD(P)-bd_dom_sf"/>
</dbReference>
<dbReference type="InterPro" id="IPR051397">
    <property type="entry name" value="Zn-ADH-like_protein"/>
</dbReference>
<dbReference type="PANTHER" id="PTHR43677:SF1">
    <property type="entry name" value="ACRYLYL-COA REDUCTASE ACUI-RELATED"/>
    <property type="match status" value="1"/>
</dbReference>
<dbReference type="Gene3D" id="3.90.180.10">
    <property type="entry name" value="Medium-chain alcohol dehydrogenases, catalytic domain"/>
    <property type="match status" value="1"/>
</dbReference>
<dbReference type="SUPFAM" id="SSF51735">
    <property type="entry name" value="NAD(P)-binding Rossmann-fold domains"/>
    <property type="match status" value="1"/>
</dbReference>
<dbReference type="Pfam" id="PF08240">
    <property type="entry name" value="ADH_N"/>
    <property type="match status" value="1"/>
</dbReference>
<dbReference type="Gene3D" id="3.40.50.720">
    <property type="entry name" value="NAD(P)-binding Rossmann-like Domain"/>
    <property type="match status" value="1"/>
</dbReference>
<sequence>MKAENFSALVVNKDDAFTVKVNKLTLEDLPKGEVLIKVSYSGINYKDSLASIPDGKIVTSYPFVPGIDLAGTVVSSEDSRFKIGDEVIATSYEIGVSHFGGFSEYARIPAQWIVPLPKGLSLKEAMVIGTAGFTAALSVQKLEENGIHPEKGKILVTGATGGVGSFAVSILSTLGYQVEASTGKESEHEYLQSLGATTIVNREEVYDGKIKALGKQKWAAAVDSVGGEPLASLLSQIQYGGAVACSGLTAGTQLPTSVFPFILRGVSLLGVDSVYCPMDIRLNIWHRLATDFKPANLNDFIQQEVTLQQLPDVLPILLKGQARGRILVAL</sequence>
<dbReference type="EMBL" id="UAQE01000001">
    <property type="protein sequence ID" value="SPU00160.1"/>
    <property type="molecule type" value="Genomic_DNA"/>
</dbReference>
<dbReference type="PANTHER" id="PTHR43677">
    <property type="entry name" value="SHORT-CHAIN DEHYDROGENASE/REDUCTASE"/>
    <property type="match status" value="1"/>
</dbReference>
<dbReference type="InterPro" id="IPR013149">
    <property type="entry name" value="ADH-like_C"/>
</dbReference>
<proteinExistence type="predicted"/>
<keyword evidence="2" id="KW-0560">Oxidoreductase</keyword>
<dbReference type="SUPFAM" id="SSF50129">
    <property type="entry name" value="GroES-like"/>
    <property type="match status" value="1"/>
</dbReference>
<evidence type="ECO:0000313" key="3">
    <source>
        <dbReference type="Proteomes" id="UP000251431"/>
    </source>
</evidence>
<dbReference type="InterPro" id="IPR011032">
    <property type="entry name" value="GroES-like_sf"/>
</dbReference>
<dbReference type="InterPro" id="IPR013154">
    <property type="entry name" value="ADH-like_N"/>
</dbReference>
<dbReference type="RefSeq" id="WP_112117631.1">
    <property type="nucleotide sequence ID" value="NZ_UAQE01000001.1"/>
</dbReference>
<dbReference type="STRING" id="1421.A2J09_02820"/>